<evidence type="ECO:0000256" key="2">
    <source>
        <dbReference type="ARBA" id="ARBA00023163"/>
    </source>
</evidence>
<name>A0A200PYP2_MACCD</name>
<gene>
    <name evidence="4" type="ORF">BVC80_7933g6</name>
</gene>
<keyword evidence="1" id="KW-0805">Transcription regulation</keyword>
<dbReference type="Proteomes" id="UP000195402">
    <property type="component" value="Unassembled WGS sequence"/>
</dbReference>
<dbReference type="PROSITE" id="PS50985">
    <property type="entry name" value="GRAS"/>
    <property type="match status" value="1"/>
</dbReference>
<dbReference type="PANTHER" id="PTHR31636">
    <property type="entry name" value="OSJNBA0084A10.13 PROTEIN-RELATED"/>
    <property type="match status" value="1"/>
</dbReference>
<dbReference type="InParanoid" id="A0A200PYP2"/>
<reference evidence="4 5" key="1">
    <citation type="journal article" date="2017" name="Mol. Plant">
        <title>The Genome of Medicinal Plant Macleaya cordata Provides New Insights into Benzylisoquinoline Alkaloids Metabolism.</title>
        <authorList>
            <person name="Liu X."/>
            <person name="Liu Y."/>
            <person name="Huang P."/>
            <person name="Ma Y."/>
            <person name="Qing Z."/>
            <person name="Tang Q."/>
            <person name="Cao H."/>
            <person name="Cheng P."/>
            <person name="Zheng Y."/>
            <person name="Yuan Z."/>
            <person name="Zhou Y."/>
            <person name="Liu J."/>
            <person name="Tang Z."/>
            <person name="Zhuo Y."/>
            <person name="Zhang Y."/>
            <person name="Yu L."/>
            <person name="Huang J."/>
            <person name="Yang P."/>
            <person name="Peng Q."/>
            <person name="Zhang J."/>
            <person name="Jiang W."/>
            <person name="Zhang Z."/>
            <person name="Lin K."/>
            <person name="Ro D.K."/>
            <person name="Chen X."/>
            <person name="Xiong X."/>
            <person name="Shang Y."/>
            <person name="Huang S."/>
            <person name="Zeng J."/>
        </authorList>
    </citation>
    <scope>NUCLEOTIDE SEQUENCE [LARGE SCALE GENOMIC DNA]</scope>
    <source>
        <strain evidence="5">cv. BLH2017</strain>
        <tissue evidence="4">Root</tissue>
    </source>
</reference>
<organism evidence="4 5">
    <name type="scientific">Macleaya cordata</name>
    <name type="common">Five-seeded plume-poppy</name>
    <name type="synonym">Bocconia cordata</name>
    <dbReference type="NCBI Taxonomy" id="56857"/>
    <lineage>
        <taxon>Eukaryota</taxon>
        <taxon>Viridiplantae</taxon>
        <taxon>Streptophyta</taxon>
        <taxon>Embryophyta</taxon>
        <taxon>Tracheophyta</taxon>
        <taxon>Spermatophyta</taxon>
        <taxon>Magnoliopsida</taxon>
        <taxon>Ranunculales</taxon>
        <taxon>Papaveraceae</taxon>
        <taxon>Papaveroideae</taxon>
        <taxon>Macleaya</taxon>
    </lineage>
</organism>
<comment type="caution">
    <text evidence="3">Lacks conserved residue(s) required for the propagation of feature annotation.</text>
</comment>
<evidence type="ECO:0000313" key="4">
    <source>
        <dbReference type="EMBL" id="OVA03359.1"/>
    </source>
</evidence>
<protein>
    <submittedName>
        <fullName evidence="4">Transcription factor GRAS</fullName>
    </submittedName>
</protein>
<dbReference type="AlphaFoldDB" id="A0A200PYP2"/>
<feature type="region of interest" description="SAW" evidence="3">
    <location>
        <begin position="439"/>
        <end position="510"/>
    </location>
</feature>
<sequence>METSGYPSEHFSFQSSTKNLMDCEVRDLLHEPLFMEEHHECRLEASFNFNTEEPTLTNTIQDCVFYESYIERLLAMEIDDDLIPNPVMFEVDSLLNFDSIQHQDTIMGLEKVAGTELGSEMNQEETENAVLMEDNSHLKGIQEELMEESSITDLLLTGAEAVEAENWPLAFTVIEKLKSRLFYRENGENAFNKLAFFFTQGLQYKSFNAPELLQKPVHRQTDTMSAFQMLQELTPYVKFAHLTANQAILEATRGEMEVQIIDFDVMEGIQWPPLMIDLVLRKGASLRIIAVVEDPQNMGLIQQTGRRLKEFADSIYLPFRFDQMLIEKEEDFEGIEVSKNLIANCMIHQLHMPHRNFSSVKCFLNGVTKLSPKMVILAEEELLNFSKIPSMSFVEFFCEAFHHYTALSDSLINSFCKGYKVGLKLIEEFLGLRILDCLKQFPCGNTEKKFWKDGFSSLKGYKTIPMSSCNISQAKFLVGLFNGGYWVQHEKCRLGLCWKSRPLISASIWVPI</sequence>
<comment type="caution">
    <text evidence="4">The sequence shown here is derived from an EMBL/GenBank/DDBJ whole genome shotgun (WGS) entry which is preliminary data.</text>
</comment>
<dbReference type="OrthoDB" id="646981at2759"/>
<dbReference type="OMA" id="EDCKGSV"/>
<keyword evidence="5" id="KW-1185">Reference proteome</keyword>
<keyword evidence="2" id="KW-0804">Transcription</keyword>
<accession>A0A200PYP2</accession>
<evidence type="ECO:0000313" key="5">
    <source>
        <dbReference type="Proteomes" id="UP000195402"/>
    </source>
</evidence>
<dbReference type="Pfam" id="PF03514">
    <property type="entry name" value="GRAS"/>
    <property type="match status" value="1"/>
</dbReference>
<dbReference type="InterPro" id="IPR005202">
    <property type="entry name" value="TF_GRAS"/>
</dbReference>
<comment type="similarity">
    <text evidence="3">Belongs to the GRAS family.</text>
</comment>
<proteinExistence type="inferred from homology"/>
<evidence type="ECO:0000256" key="3">
    <source>
        <dbReference type="PROSITE-ProRule" id="PRU01191"/>
    </source>
</evidence>
<evidence type="ECO:0000256" key="1">
    <source>
        <dbReference type="ARBA" id="ARBA00023015"/>
    </source>
</evidence>
<dbReference type="EMBL" id="MVGT01003703">
    <property type="protein sequence ID" value="OVA03359.1"/>
    <property type="molecule type" value="Genomic_DNA"/>
</dbReference>